<dbReference type="Pfam" id="PF00753">
    <property type="entry name" value="Lactamase_B"/>
    <property type="match status" value="1"/>
</dbReference>
<dbReference type="EMBL" id="JAOYFC010000001">
    <property type="protein sequence ID" value="MCV6823997.1"/>
    <property type="molecule type" value="Genomic_DNA"/>
</dbReference>
<proteinExistence type="predicted"/>
<evidence type="ECO:0000259" key="2">
    <source>
        <dbReference type="SMART" id="SM00849"/>
    </source>
</evidence>
<dbReference type="InterPro" id="IPR036866">
    <property type="entry name" value="RibonucZ/Hydroxyglut_hydro"/>
</dbReference>
<keyword evidence="1" id="KW-0479">Metal-binding</keyword>
<dbReference type="PANTHER" id="PTHR43084">
    <property type="entry name" value="PERSULFIDE DIOXYGENASE ETHE1"/>
    <property type="match status" value="1"/>
</dbReference>
<keyword evidence="4" id="KW-1185">Reference proteome</keyword>
<dbReference type="SMART" id="SM00849">
    <property type="entry name" value="Lactamase_B"/>
    <property type="match status" value="1"/>
</dbReference>
<organism evidence="3 4">
    <name type="scientific">Halocynthiibacter halioticoli</name>
    <dbReference type="NCBI Taxonomy" id="2986804"/>
    <lineage>
        <taxon>Bacteria</taxon>
        <taxon>Pseudomonadati</taxon>
        <taxon>Pseudomonadota</taxon>
        <taxon>Alphaproteobacteria</taxon>
        <taxon>Rhodobacterales</taxon>
        <taxon>Paracoccaceae</taxon>
        <taxon>Halocynthiibacter</taxon>
    </lineage>
</organism>
<name>A0AAE3J2E8_9RHOB</name>
<dbReference type="FunFam" id="3.60.15.10:FF:000033">
    <property type="entry name" value="MBL fold metallo-hydrolase"/>
    <property type="match status" value="1"/>
</dbReference>
<dbReference type="RefSeq" id="WP_263952821.1">
    <property type="nucleotide sequence ID" value="NZ_JAOYFC010000001.1"/>
</dbReference>
<dbReference type="SUPFAM" id="SSF56281">
    <property type="entry name" value="Metallo-hydrolase/oxidoreductase"/>
    <property type="match status" value="1"/>
</dbReference>
<feature type="domain" description="Metallo-beta-lactamase" evidence="2">
    <location>
        <begin position="15"/>
        <end position="205"/>
    </location>
</feature>
<accession>A0AAE3J2E8</accession>
<comment type="caution">
    <text evidence="3">The sequence shown here is derived from an EMBL/GenBank/DDBJ whole genome shotgun (WGS) entry which is preliminary data.</text>
</comment>
<sequence length="288" mass="31681">MRNPSVESFFDTDTNTISYVVKDPEGPSCAIIDSVLDYDPAAGRTSTQSADAIIDYVKREGLDVVWVLETHVHADHLSAAPYLQEALGGKIGIGENITVVQDVFGKIFNEGTEFQRDGRQFDALFSEGDTFEIGALKGRVMHTPGHTPACLTYVIEDCAFVGDTLFMPDFGTARCDFPGGSAERLFQSIQRILTLPDETRVFVGHDYKAPGRDDFAWETTIGEQKALNVHVGKGATLESFVDMREARDATLGMPRLILPSIQVNMRAGQMPEPEDNGTRYLKVPINTL</sequence>
<dbReference type="InterPro" id="IPR001279">
    <property type="entry name" value="Metallo-B-lactamas"/>
</dbReference>
<dbReference type="InterPro" id="IPR044528">
    <property type="entry name" value="POD-like_MBL-fold"/>
</dbReference>
<evidence type="ECO:0000313" key="4">
    <source>
        <dbReference type="Proteomes" id="UP001208041"/>
    </source>
</evidence>
<dbReference type="Gene3D" id="3.60.15.10">
    <property type="entry name" value="Ribonuclease Z/Hydroxyacylglutathione hydrolase-like"/>
    <property type="match status" value="1"/>
</dbReference>
<gene>
    <name evidence="3" type="ORF">OH136_05455</name>
</gene>
<dbReference type="CDD" id="cd07724">
    <property type="entry name" value="POD-like_MBL-fold"/>
    <property type="match status" value="1"/>
</dbReference>
<dbReference type="InterPro" id="IPR051682">
    <property type="entry name" value="Mito_Persulfide_Diox"/>
</dbReference>
<dbReference type="GO" id="GO:0046872">
    <property type="term" value="F:metal ion binding"/>
    <property type="evidence" value="ECO:0007669"/>
    <property type="project" value="UniProtKB-KW"/>
</dbReference>
<protein>
    <submittedName>
        <fullName evidence="3">MBL fold metallo-hydrolase</fullName>
    </submittedName>
</protein>
<evidence type="ECO:0000313" key="3">
    <source>
        <dbReference type="EMBL" id="MCV6823997.1"/>
    </source>
</evidence>
<dbReference type="Proteomes" id="UP001208041">
    <property type="component" value="Unassembled WGS sequence"/>
</dbReference>
<evidence type="ECO:0000256" key="1">
    <source>
        <dbReference type="ARBA" id="ARBA00022723"/>
    </source>
</evidence>
<reference evidence="3" key="1">
    <citation type="submission" date="2022-10" db="EMBL/GenBank/DDBJ databases">
        <authorList>
            <person name="Yue Y."/>
        </authorList>
    </citation>
    <scope>NUCLEOTIDE SEQUENCE</scope>
    <source>
        <strain evidence="3">Z654</strain>
    </source>
</reference>
<dbReference type="PANTHER" id="PTHR43084:SF1">
    <property type="entry name" value="PERSULFIDE DIOXYGENASE ETHE1, MITOCHONDRIAL"/>
    <property type="match status" value="1"/>
</dbReference>
<dbReference type="AlphaFoldDB" id="A0AAE3J2E8"/>
<dbReference type="GO" id="GO:0006749">
    <property type="term" value="P:glutathione metabolic process"/>
    <property type="evidence" value="ECO:0007669"/>
    <property type="project" value="InterPro"/>
</dbReference>
<dbReference type="GO" id="GO:0070813">
    <property type="term" value="P:hydrogen sulfide metabolic process"/>
    <property type="evidence" value="ECO:0007669"/>
    <property type="project" value="TreeGrafter"/>
</dbReference>
<dbReference type="GO" id="GO:0050313">
    <property type="term" value="F:sulfur dioxygenase activity"/>
    <property type="evidence" value="ECO:0007669"/>
    <property type="project" value="InterPro"/>
</dbReference>